<evidence type="ECO:0000313" key="1">
    <source>
        <dbReference type="EMBL" id="KAJ8421917.1"/>
    </source>
</evidence>
<dbReference type="PANTHER" id="PTHR33240">
    <property type="entry name" value="OS08G0508500 PROTEIN"/>
    <property type="match status" value="1"/>
</dbReference>
<sequence length="392" mass="44803">MVFEGEEGLHFTFPHNDPLVIEMKVTSAIVRRILIHTGSSVDITWDCLKKLKYLRREIIALVHPILGFGGREAHPAKMIHLPLRLGDKVKARNLEVEFLVVDIPTAYNVILRRPTLHKLKDVIAPYLLYLKLTMEALTKCKGTNEWPENATSTNTNARLAENRKKEHKQQLRILYTKHPDPHHYCCPRAPHPRDLHHQKMQPYLGHLCQLLGFGARLGVDNDPPPLLVESIRSQDHQEFPKELRTTLTAPPVALLLRLSRFFSFRSSALERASSRKHCRSPFSAFKAFFSFFTFSRWCLYLATESFDFWHSAWMSMIRFSRTQTDESKGKQNGKIEGNRIRFGLTSAMGTCSLVTFSGSAELEGARIQDLVKFSTKAYLTEGSATKKSTAWA</sequence>
<dbReference type="AlphaFoldDB" id="A0A9Q1GMB6"/>
<evidence type="ECO:0000313" key="2">
    <source>
        <dbReference type="Proteomes" id="UP001153076"/>
    </source>
</evidence>
<dbReference type="CDD" id="cd00303">
    <property type="entry name" value="retropepsin_like"/>
    <property type="match status" value="1"/>
</dbReference>
<dbReference type="EMBL" id="JAKOGI010002475">
    <property type="protein sequence ID" value="KAJ8421917.1"/>
    <property type="molecule type" value="Genomic_DNA"/>
</dbReference>
<accession>A0A9Q1GMB6</accession>
<dbReference type="PANTHER" id="PTHR33240:SF17">
    <property type="entry name" value="EUKARYOTIC PEPTIDE CHAIN RELEASE FACTOR GTP-BINDING SUBUNIT-LIKE"/>
    <property type="match status" value="1"/>
</dbReference>
<keyword evidence="2" id="KW-1185">Reference proteome</keyword>
<reference evidence="1" key="1">
    <citation type="submission" date="2022-04" db="EMBL/GenBank/DDBJ databases">
        <title>Carnegiea gigantea Genome sequencing and assembly v2.</title>
        <authorList>
            <person name="Copetti D."/>
            <person name="Sanderson M.J."/>
            <person name="Burquez A."/>
            <person name="Wojciechowski M.F."/>
        </authorList>
    </citation>
    <scope>NUCLEOTIDE SEQUENCE</scope>
    <source>
        <strain evidence="1">SGP5-SGP5p</strain>
        <tissue evidence="1">Aerial part</tissue>
    </source>
</reference>
<proteinExistence type="predicted"/>
<name>A0A9Q1GMB6_9CARY</name>
<dbReference type="Proteomes" id="UP001153076">
    <property type="component" value="Unassembled WGS sequence"/>
</dbReference>
<comment type="caution">
    <text evidence="1">The sequence shown here is derived from an EMBL/GenBank/DDBJ whole genome shotgun (WGS) entry which is preliminary data.</text>
</comment>
<gene>
    <name evidence="1" type="ORF">Cgig2_021606</name>
</gene>
<organism evidence="1 2">
    <name type="scientific">Carnegiea gigantea</name>
    <dbReference type="NCBI Taxonomy" id="171969"/>
    <lineage>
        <taxon>Eukaryota</taxon>
        <taxon>Viridiplantae</taxon>
        <taxon>Streptophyta</taxon>
        <taxon>Embryophyta</taxon>
        <taxon>Tracheophyta</taxon>
        <taxon>Spermatophyta</taxon>
        <taxon>Magnoliopsida</taxon>
        <taxon>eudicotyledons</taxon>
        <taxon>Gunneridae</taxon>
        <taxon>Pentapetalae</taxon>
        <taxon>Caryophyllales</taxon>
        <taxon>Cactineae</taxon>
        <taxon>Cactaceae</taxon>
        <taxon>Cactoideae</taxon>
        <taxon>Echinocereeae</taxon>
        <taxon>Carnegiea</taxon>
    </lineage>
</organism>
<protein>
    <submittedName>
        <fullName evidence="1">Uncharacterized protein</fullName>
    </submittedName>
</protein>